<keyword evidence="1" id="KW-0472">Membrane</keyword>
<dbReference type="Gene3D" id="3.90.550.10">
    <property type="entry name" value="Spore Coat Polysaccharide Biosynthesis Protein SpsA, Chain A"/>
    <property type="match status" value="1"/>
</dbReference>
<keyword evidence="1" id="KW-1133">Transmembrane helix</keyword>
<dbReference type="InterPro" id="IPR029044">
    <property type="entry name" value="Nucleotide-diphossugar_trans"/>
</dbReference>
<reference evidence="2 3" key="1">
    <citation type="submission" date="2022-12" db="EMBL/GenBank/DDBJ databases">
        <title>Chromosome-level genome of Tegillarca granosa.</title>
        <authorList>
            <person name="Kim J."/>
        </authorList>
    </citation>
    <scope>NUCLEOTIDE SEQUENCE [LARGE SCALE GENOMIC DNA]</scope>
    <source>
        <strain evidence="2">Teg-2019</strain>
        <tissue evidence="2">Adductor muscle</tissue>
    </source>
</reference>
<evidence type="ECO:0000313" key="2">
    <source>
        <dbReference type="EMBL" id="KAJ8314272.1"/>
    </source>
</evidence>
<dbReference type="EMBL" id="JARBDR010000342">
    <property type="protein sequence ID" value="KAJ8314272.1"/>
    <property type="molecule type" value="Genomic_DNA"/>
</dbReference>
<protein>
    <submittedName>
        <fullName evidence="2">Uncharacterized protein</fullName>
    </submittedName>
</protein>
<comment type="caution">
    <text evidence="2">The sequence shown here is derived from an EMBL/GenBank/DDBJ whole genome shotgun (WGS) entry which is preliminary data.</text>
</comment>
<dbReference type="Proteomes" id="UP001217089">
    <property type="component" value="Unassembled WGS sequence"/>
</dbReference>
<sequence length="251" mass="29014">MWFNLPKKIEISKTTTSHLYSDVSLTNVKPGMEMKPYYRRYRITEVCARGILMFPFVSVISFFILEINYVYLTGNDYKEKQDSFGSQDTKYFKDNMDVIKREISLQTNATMPETLVNDFIITASGVISQTSKNSPISDKNKNNEALENNMANEETIHDNKIPTKLNINGNLATSEHNHDSMETRITMPGEYGKPVIVDPVKLSHRDKMLYTKGWKDYSFNEYVSRIISIRRQLSDARDPAIKENIKAEIER</sequence>
<accession>A0ABQ9FAA4</accession>
<feature type="transmembrane region" description="Helical" evidence="1">
    <location>
        <begin position="46"/>
        <end position="65"/>
    </location>
</feature>
<keyword evidence="1" id="KW-0812">Transmembrane</keyword>
<proteinExistence type="predicted"/>
<keyword evidence="3" id="KW-1185">Reference proteome</keyword>
<evidence type="ECO:0000313" key="3">
    <source>
        <dbReference type="Proteomes" id="UP001217089"/>
    </source>
</evidence>
<organism evidence="2 3">
    <name type="scientific">Tegillarca granosa</name>
    <name type="common">Malaysian cockle</name>
    <name type="synonym">Anadara granosa</name>
    <dbReference type="NCBI Taxonomy" id="220873"/>
    <lineage>
        <taxon>Eukaryota</taxon>
        <taxon>Metazoa</taxon>
        <taxon>Spiralia</taxon>
        <taxon>Lophotrochozoa</taxon>
        <taxon>Mollusca</taxon>
        <taxon>Bivalvia</taxon>
        <taxon>Autobranchia</taxon>
        <taxon>Pteriomorphia</taxon>
        <taxon>Arcoida</taxon>
        <taxon>Arcoidea</taxon>
        <taxon>Arcidae</taxon>
        <taxon>Tegillarca</taxon>
    </lineage>
</organism>
<evidence type="ECO:0000256" key="1">
    <source>
        <dbReference type="SAM" id="Phobius"/>
    </source>
</evidence>
<name>A0ABQ9FAA4_TEGGR</name>
<gene>
    <name evidence="2" type="ORF">KUTeg_008833</name>
</gene>